<keyword evidence="2" id="KW-0812">Transmembrane</keyword>
<name>A0A1E3QEN7_LIPST</name>
<keyword evidence="2" id="KW-0472">Membrane</keyword>
<sequence>MSDVDSPTLAAQDEEKQQNGLEDMFDNDEELSELDEDQFKDVEVDAIPNKHLAFNRTMGAFATLTLVIFSTAYVTYLYGSYNNTHHISHGAKKHGTECAVMLKCAGTGWVNAVIDGSINFFGWVLTGANVVYGYYCINTWLTYFGWVAGTLGGRLKQCAVAGIALVMLNGAEQVLKQYGTNNSWVYDSGAATQILYH</sequence>
<dbReference type="OrthoDB" id="4095634at2759"/>
<protein>
    <submittedName>
        <fullName evidence="3">Uncharacterized protein</fullName>
    </submittedName>
</protein>
<evidence type="ECO:0000256" key="1">
    <source>
        <dbReference type="SAM" id="MobiDB-lite"/>
    </source>
</evidence>
<feature type="transmembrane region" description="Helical" evidence="2">
    <location>
        <begin position="58"/>
        <end position="79"/>
    </location>
</feature>
<evidence type="ECO:0000313" key="3">
    <source>
        <dbReference type="EMBL" id="ODQ76090.1"/>
    </source>
</evidence>
<dbReference type="Proteomes" id="UP000094385">
    <property type="component" value="Unassembled WGS sequence"/>
</dbReference>
<dbReference type="EMBL" id="KV454289">
    <property type="protein sequence ID" value="ODQ76090.1"/>
    <property type="molecule type" value="Genomic_DNA"/>
</dbReference>
<dbReference type="AlphaFoldDB" id="A0A1E3QEN7"/>
<evidence type="ECO:0000256" key="2">
    <source>
        <dbReference type="SAM" id="Phobius"/>
    </source>
</evidence>
<keyword evidence="2" id="KW-1133">Transmembrane helix</keyword>
<keyword evidence="4" id="KW-1185">Reference proteome</keyword>
<reference evidence="3 4" key="1">
    <citation type="journal article" date="2016" name="Proc. Natl. Acad. Sci. U.S.A.">
        <title>Comparative genomics of biotechnologically important yeasts.</title>
        <authorList>
            <person name="Riley R."/>
            <person name="Haridas S."/>
            <person name="Wolfe K.H."/>
            <person name="Lopes M.R."/>
            <person name="Hittinger C.T."/>
            <person name="Goeker M."/>
            <person name="Salamov A.A."/>
            <person name="Wisecaver J.H."/>
            <person name="Long T.M."/>
            <person name="Calvey C.H."/>
            <person name="Aerts A.L."/>
            <person name="Barry K.W."/>
            <person name="Choi C."/>
            <person name="Clum A."/>
            <person name="Coughlan A.Y."/>
            <person name="Deshpande S."/>
            <person name="Douglass A.P."/>
            <person name="Hanson S.J."/>
            <person name="Klenk H.-P."/>
            <person name="LaButti K.M."/>
            <person name="Lapidus A."/>
            <person name="Lindquist E.A."/>
            <person name="Lipzen A.M."/>
            <person name="Meier-Kolthoff J.P."/>
            <person name="Ohm R.A."/>
            <person name="Otillar R.P."/>
            <person name="Pangilinan J.L."/>
            <person name="Peng Y."/>
            <person name="Rokas A."/>
            <person name="Rosa C.A."/>
            <person name="Scheuner C."/>
            <person name="Sibirny A.A."/>
            <person name="Slot J.C."/>
            <person name="Stielow J.B."/>
            <person name="Sun H."/>
            <person name="Kurtzman C.P."/>
            <person name="Blackwell M."/>
            <person name="Grigoriev I.V."/>
            <person name="Jeffries T.W."/>
        </authorList>
    </citation>
    <scope>NUCLEOTIDE SEQUENCE [LARGE SCALE GENOMIC DNA]</scope>
    <source>
        <strain evidence="3 4">NRRL Y-11557</strain>
    </source>
</reference>
<gene>
    <name evidence="3" type="ORF">LIPSTDRAFT_66942</name>
</gene>
<proteinExistence type="predicted"/>
<accession>A0A1E3QEN7</accession>
<organism evidence="3 4">
    <name type="scientific">Lipomyces starkeyi NRRL Y-11557</name>
    <dbReference type="NCBI Taxonomy" id="675824"/>
    <lineage>
        <taxon>Eukaryota</taxon>
        <taxon>Fungi</taxon>
        <taxon>Dikarya</taxon>
        <taxon>Ascomycota</taxon>
        <taxon>Saccharomycotina</taxon>
        <taxon>Lipomycetes</taxon>
        <taxon>Lipomycetales</taxon>
        <taxon>Lipomycetaceae</taxon>
        <taxon>Lipomyces</taxon>
    </lineage>
</organism>
<evidence type="ECO:0000313" key="4">
    <source>
        <dbReference type="Proteomes" id="UP000094385"/>
    </source>
</evidence>
<feature type="region of interest" description="Disordered" evidence="1">
    <location>
        <begin position="1"/>
        <end position="27"/>
    </location>
</feature>